<proteinExistence type="predicted"/>
<evidence type="ECO:0000313" key="3">
    <source>
        <dbReference type="EMBL" id="MBB4802137.1"/>
    </source>
</evidence>
<keyword evidence="1" id="KW-0732">Signal</keyword>
<evidence type="ECO:0000256" key="1">
    <source>
        <dbReference type="SAM" id="SignalP"/>
    </source>
</evidence>
<feature type="domain" description="DUF2147" evidence="2">
    <location>
        <begin position="41"/>
        <end position="131"/>
    </location>
</feature>
<feature type="chain" id="PRO_5031515020" evidence="1">
    <location>
        <begin position="27"/>
        <end position="133"/>
    </location>
</feature>
<dbReference type="RefSeq" id="WP_184161394.1">
    <property type="nucleotide sequence ID" value="NZ_JACHLD010000003.1"/>
</dbReference>
<evidence type="ECO:0000313" key="4">
    <source>
        <dbReference type="Proteomes" id="UP000561681"/>
    </source>
</evidence>
<feature type="signal peptide" evidence="1">
    <location>
        <begin position="1"/>
        <end position="26"/>
    </location>
</feature>
<organism evidence="3 4">
    <name type="scientific">Flavobacterium nitrogenifigens</name>
    <dbReference type="NCBI Taxonomy" id="1617283"/>
    <lineage>
        <taxon>Bacteria</taxon>
        <taxon>Pseudomonadati</taxon>
        <taxon>Bacteroidota</taxon>
        <taxon>Flavobacteriia</taxon>
        <taxon>Flavobacteriales</taxon>
        <taxon>Flavobacteriaceae</taxon>
        <taxon>Flavobacterium</taxon>
    </lineage>
</organism>
<dbReference type="InterPro" id="IPR019223">
    <property type="entry name" value="DUF2147"/>
</dbReference>
<protein>
    <submittedName>
        <fullName evidence="3">Uncharacterized protein (DUF2147 family)</fullName>
    </submittedName>
</protein>
<dbReference type="AlphaFoldDB" id="A0A7W7IXW5"/>
<dbReference type="Gene3D" id="2.40.128.520">
    <property type="match status" value="1"/>
</dbReference>
<accession>A0A7W7IXW5</accession>
<name>A0A7W7IXW5_9FLAO</name>
<dbReference type="Pfam" id="PF09917">
    <property type="entry name" value="DUF2147"/>
    <property type="match status" value="1"/>
</dbReference>
<evidence type="ECO:0000259" key="2">
    <source>
        <dbReference type="Pfam" id="PF09917"/>
    </source>
</evidence>
<gene>
    <name evidence="3" type="ORF">HNP37_002210</name>
</gene>
<keyword evidence="4" id="KW-1185">Reference proteome</keyword>
<sequence length="133" mass="14962">MKIISKISLVRIVLIVSVFFFGTSHAAAQQKGYNSDFILGKWTSQNGDRTIEFVKKEDKYSAVISASAEKSLIGKEQIKNLRWTGSSYAEGKLIMVRKGRELDCQVAIKDDNTIEISGKVGFISRTQTWKRVK</sequence>
<reference evidence="3 4" key="1">
    <citation type="submission" date="2020-08" db="EMBL/GenBank/DDBJ databases">
        <title>Functional genomics of gut bacteria from endangered species of beetles.</title>
        <authorList>
            <person name="Carlos-Shanley C."/>
        </authorList>
    </citation>
    <scope>NUCLEOTIDE SEQUENCE [LARGE SCALE GENOMIC DNA]</scope>
    <source>
        <strain evidence="3 4">S00142</strain>
    </source>
</reference>
<comment type="caution">
    <text evidence="3">The sequence shown here is derived from an EMBL/GenBank/DDBJ whole genome shotgun (WGS) entry which is preliminary data.</text>
</comment>
<dbReference type="Proteomes" id="UP000561681">
    <property type="component" value="Unassembled WGS sequence"/>
</dbReference>
<dbReference type="EMBL" id="JACHLD010000003">
    <property type="protein sequence ID" value="MBB4802137.1"/>
    <property type="molecule type" value="Genomic_DNA"/>
</dbReference>